<name>A0A4V1A2H3_9BURK</name>
<dbReference type="SUPFAM" id="SSF55073">
    <property type="entry name" value="Nucleotide cyclase"/>
    <property type="match status" value="1"/>
</dbReference>
<dbReference type="PROSITE" id="PS50113">
    <property type="entry name" value="PAC"/>
    <property type="match status" value="1"/>
</dbReference>
<dbReference type="SMART" id="SM00086">
    <property type="entry name" value="PAC"/>
    <property type="match status" value="1"/>
</dbReference>
<dbReference type="EMBL" id="CP031395">
    <property type="protein sequence ID" value="QBK06049.1"/>
    <property type="molecule type" value="Genomic_DNA"/>
</dbReference>
<dbReference type="AlphaFoldDB" id="A0A4V1A2H3"/>
<evidence type="ECO:0000256" key="1">
    <source>
        <dbReference type="SAM" id="Phobius"/>
    </source>
</evidence>
<organism evidence="5 6">
    <name type="scientific">Hylemonella gracilis</name>
    <dbReference type="NCBI Taxonomy" id="80880"/>
    <lineage>
        <taxon>Bacteria</taxon>
        <taxon>Pseudomonadati</taxon>
        <taxon>Pseudomonadota</taxon>
        <taxon>Betaproteobacteria</taxon>
        <taxon>Burkholderiales</taxon>
        <taxon>Comamonadaceae</taxon>
        <taxon>Hylemonella</taxon>
    </lineage>
</organism>
<dbReference type="InterPro" id="IPR043128">
    <property type="entry name" value="Rev_trsase/Diguanyl_cyclase"/>
</dbReference>
<dbReference type="KEGG" id="hgr:DW355_16135"/>
<dbReference type="Pfam" id="PF00563">
    <property type="entry name" value="EAL"/>
    <property type="match status" value="1"/>
</dbReference>
<dbReference type="Pfam" id="PF08447">
    <property type="entry name" value="PAS_3"/>
    <property type="match status" value="1"/>
</dbReference>
<evidence type="ECO:0000313" key="5">
    <source>
        <dbReference type="EMBL" id="QBK06049.1"/>
    </source>
</evidence>
<dbReference type="Gene3D" id="3.20.20.450">
    <property type="entry name" value="EAL domain"/>
    <property type="match status" value="1"/>
</dbReference>
<proteinExistence type="predicted"/>
<dbReference type="Gene3D" id="3.30.450.20">
    <property type="entry name" value="PAS domain"/>
    <property type="match status" value="2"/>
</dbReference>
<dbReference type="CDD" id="cd18773">
    <property type="entry name" value="PDC1_HK_sensor"/>
    <property type="match status" value="1"/>
</dbReference>
<dbReference type="InterPro" id="IPR013655">
    <property type="entry name" value="PAS_fold_3"/>
</dbReference>
<dbReference type="PANTHER" id="PTHR44757">
    <property type="entry name" value="DIGUANYLATE CYCLASE DGCP"/>
    <property type="match status" value="1"/>
</dbReference>
<dbReference type="Proteomes" id="UP000292939">
    <property type="component" value="Chromosome"/>
</dbReference>
<dbReference type="Pfam" id="PF00990">
    <property type="entry name" value="GGDEF"/>
    <property type="match status" value="1"/>
</dbReference>
<gene>
    <name evidence="5" type="ORF">DW355_16135</name>
</gene>
<evidence type="ECO:0000259" key="4">
    <source>
        <dbReference type="PROSITE" id="PS50887"/>
    </source>
</evidence>
<dbReference type="InterPro" id="IPR000160">
    <property type="entry name" value="GGDEF_dom"/>
</dbReference>
<dbReference type="SUPFAM" id="SSF55785">
    <property type="entry name" value="PYP-like sensor domain (PAS domain)"/>
    <property type="match status" value="1"/>
</dbReference>
<dbReference type="SMART" id="SM00052">
    <property type="entry name" value="EAL"/>
    <property type="match status" value="1"/>
</dbReference>
<feature type="transmembrane region" description="Helical" evidence="1">
    <location>
        <begin position="302"/>
        <end position="325"/>
    </location>
</feature>
<evidence type="ECO:0000313" key="6">
    <source>
        <dbReference type="Proteomes" id="UP000292939"/>
    </source>
</evidence>
<dbReference type="FunFam" id="3.20.20.450:FF:000001">
    <property type="entry name" value="Cyclic di-GMP phosphodiesterase yahA"/>
    <property type="match status" value="1"/>
</dbReference>
<feature type="transmembrane region" description="Helical" evidence="1">
    <location>
        <begin position="32"/>
        <end position="53"/>
    </location>
</feature>
<dbReference type="OrthoDB" id="9813903at2"/>
<sequence>MHWQLDYGGRARMNYVQERMPRSNAGRNRSRIEWFVAGLLAVLSFTLCVYSVVSERNLVRSVASERLVGQAHAIEGGLLRRLQSARVTLFQIREAWESGDRAGSAALLDAFRSLVSGVRRAAIIDRDGRILQSGGRRSGPWIVDADYLRGLGDMKDAEMVYTLALPDPTGDGATLRLTLPVINGRGEIRHFIMAELGADYFNMLQRMALETDDAWSSLSMADGSLLALFASDAQAARAARLWRLDAPGSELRAGPVPGVRILDGASGPRRLLVQRTVGSSELTLDRPLVLTLSRELDPLDAAWRRLAVVYAVGMAVLVVVAGGMLRLSQIRRARWEDLVHAQDRERVEHAQRMELALEGSFLGLWELSIPDDRMLVDGRSAAIQGYRRGELEARANDWRADLHPDDAPSFHQQLALHLEGKVSKFEAEYRLRRKDGGWVWVQCLGRVIQRDAKGKPAYLLGTRMDISARKQHETEIERLAFYDSLTGLPNRRLLHERLDRSLVASEERGQVGAIVFLDLDNFKSLNDTLGHDLGDQLLVCVSARLRQIVRAQDMVARLGGDEFVVLMESLGSNLGEARRNAETLGRNLLQRLSNPYHLADRQIYSTPSLGITLFTGGASKLDDLLKQADMAMYEAKASGRNTLSFFEPEMQAQTSANAQLQSDLHQALERCELLLHYQPILDRERRIIGVESLVRWDHPDMGMVSPARFIPVAEQCGLILPLGDWVLEQTCRQLVAWSAHPSTAGLFAAVNISARQLSQPDFVIKVIETVHRTGASPSRLKLELTESMFLLDVEGVIEKMAALKSYGIGFSLDDFGTGYSSLCYLQRLPLDRLKIDKSFVSDLPDNANSATIGSAIIGLAHNLGLQVIAEGVENQGQLQFLLDGQCDAFQGYLFSRPLPLDELERWIACGSDEVALDALA</sequence>
<keyword evidence="1" id="KW-0812">Transmembrane</keyword>
<dbReference type="InterPro" id="IPR029787">
    <property type="entry name" value="Nucleotide_cyclase"/>
</dbReference>
<dbReference type="PANTHER" id="PTHR44757:SF2">
    <property type="entry name" value="BIOFILM ARCHITECTURE MAINTENANCE PROTEIN MBAA"/>
    <property type="match status" value="1"/>
</dbReference>
<feature type="domain" description="EAL" evidence="3">
    <location>
        <begin position="657"/>
        <end position="911"/>
    </location>
</feature>
<keyword evidence="1" id="KW-0472">Membrane</keyword>
<keyword evidence="1" id="KW-1133">Transmembrane helix</keyword>
<dbReference type="CDD" id="cd01949">
    <property type="entry name" value="GGDEF"/>
    <property type="match status" value="1"/>
</dbReference>
<feature type="domain" description="PAC" evidence="2">
    <location>
        <begin position="425"/>
        <end position="478"/>
    </location>
</feature>
<evidence type="ECO:0000259" key="2">
    <source>
        <dbReference type="PROSITE" id="PS50113"/>
    </source>
</evidence>
<dbReference type="InterPro" id="IPR000700">
    <property type="entry name" value="PAS-assoc_C"/>
</dbReference>
<evidence type="ECO:0000259" key="3">
    <source>
        <dbReference type="PROSITE" id="PS50883"/>
    </source>
</evidence>
<dbReference type="CDD" id="cd01948">
    <property type="entry name" value="EAL"/>
    <property type="match status" value="1"/>
</dbReference>
<dbReference type="InterPro" id="IPR000014">
    <property type="entry name" value="PAS"/>
</dbReference>
<dbReference type="RefSeq" id="WP_131281641.1">
    <property type="nucleotide sequence ID" value="NZ_CP031395.1"/>
</dbReference>
<dbReference type="InterPro" id="IPR052155">
    <property type="entry name" value="Biofilm_reg_signaling"/>
</dbReference>
<dbReference type="Gene3D" id="3.30.70.270">
    <property type="match status" value="1"/>
</dbReference>
<dbReference type="InterPro" id="IPR035919">
    <property type="entry name" value="EAL_sf"/>
</dbReference>
<dbReference type="NCBIfam" id="TIGR00229">
    <property type="entry name" value="sensory_box"/>
    <property type="match status" value="1"/>
</dbReference>
<dbReference type="PROSITE" id="PS50887">
    <property type="entry name" value="GGDEF"/>
    <property type="match status" value="1"/>
</dbReference>
<dbReference type="SUPFAM" id="SSF141868">
    <property type="entry name" value="EAL domain-like"/>
    <property type="match status" value="1"/>
</dbReference>
<accession>A0A4V1A2H3</accession>
<dbReference type="InterPro" id="IPR035965">
    <property type="entry name" value="PAS-like_dom_sf"/>
</dbReference>
<dbReference type="PROSITE" id="PS50883">
    <property type="entry name" value="EAL"/>
    <property type="match status" value="1"/>
</dbReference>
<feature type="domain" description="GGDEF" evidence="4">
    <location>
        <begin position="510"/>
        <end position="648"/>
    </location>
</feature>
<dbReference type="NCBIfam" id="TIGR00254">
    <property type="entry name" value="GGDEF"/>
    <property type="match status" value="1"/>
</dbReference>
<dbReference type="InterPro" id="IPR001610">
    <property type="entry name" value="PAC"/>
</dbReference>
<dbReference type="InterPro" id="IPR001633">
    <property type="entry name" value="EAL_dom"/>
</dbReference>
<protein>
    <submittedName>
        <fullName evidence="5">EAL domain-containing protein</fullName>
    </submittedName>
</protein>
<reference evidence="5 6" key="1">
    <citation type="submission" date="2018-07" db="EMBL/GenBank/DDBJ databases">
        <title>Exploring interactions and the metabolic potential of the ultra-small soil bacteria Hylemonella gracilis.</title>
        <authorList>
            <person name="Tyc O."/>
            <person name="Kulkarni P."/>
            <person name="Gawehns F."/>
            <person name="Hundscheid M."/>
            <person name="Zweers H."/>
            <person name="Garbeva P."/>
        </authorList>
    </citation>
    <scope>NUCLEOTIDE SEQUENCE [LARGE SCALE GENOMIC DNA]</scope>
    <source>
        <strain evidence="5 6">NS1</strain>
    </source>
</reference>
<dbReference type="CDD" id="cd00130">
    <property type="entry name" value="PAS"/>
    <property type="match status" value="1"/>
</dbReference>
<dbReference type="SMART" id="SM00267">
    <property type="entry name" value="GGDEF"/>
    <property type="match status" value="1"/>
</dbReference>